<evidence type="ECO:0000313" key="2">
    <source>
        <dbReference type="EMBL" id="KKK37808.1"/>
    </source>
</evidence>
<accession>A0A0M2SUI5</accession>
<protein>
    <submittedName>
        <fullName evidence="2">Uncharacterized protein</fullName>
    </submittedName>
</protein>
<feature type="coiled-coil region" evidence="1">
    <location>
        <begin position="68"/>
        <end position="144"/>
    </location>
</feature>
<dbReference type="Proteomes" id="UP000034166">
    <property type="component" value="Unassembled WGS sequence"/>
</dbReference>
<dbReference type="OrthoDB" id="2927922at2"/>
<dbReference type="AlphaFoldDB" id="A0A0M2SUI5"/>
<keyword evidence="3" id="KW-1185">Reference proteome</keyword>
<dbReference type="PATRIC" id="fig|1408103.3.peg.2604"/>
<dbReference type="EMBL" id="LAYY01000011">
    <property type="protein sequence ID" value="KKK37808.1"/>
    <property type="molecule type" value="Genomic_DNA"/>
</dbReference>
<name>A0A0M2SUI5_9BACI</name>
<comment type="caution">
    <text evidence="2">The sequence shown here is derived from an EMBL/GenBank/DDBJ whole genome shotgun (WGS) entry which is preliminary data.</text>
</comment>
<reference evidence="2 3" key="1">
    <citation type="submission" date="2015-04" db="EMBL/GenBank/DDBJ databases">
        <title>Taxonomic description and genome sequence of Bacillus campisalis sp. nov., a novel member of the genus Bacillus isolated from solar saltern.</title>
        <authorList>
            <person name="Mathan Kumar R."/>
            <person name="Kaur G."/>
            <person name="Kumar A."/>
            <person name="Singh N.K."/>
            <person name="Kaur N."/>
            <person name="Kumar N."/>
            <person name="Mayilraj S."/>
        </authorList>
    </citation>
    <scope>NUCLEOTIDE SEQUENCE [LARGE SCALE GENOMIC DNA]</scope>
    <source>
        <strain evidence="2 3">SA2-6</strain>
    </source>
</reference>
<organism evidence="2 3">
    <name type="scientific">Mesobacillus campisalis</name>
    <dbReference type="NCBI Taxonomy" id="1408103"/>
    <lineage>
        <taxon>Bacteria</taxon>
        <taxon>Bacillati</taxon>
        <taxon>Bacillota</taxon>
        <taxon>Bacilli</taxon>
        <taxon>Bacillales</taxon>
        <taxon>Bacillaceae</taxon>
        <taxon>Mesobacillus</taxon>
    </lineage>
</organism>
<keyword evidence="1" id="KW-0175">Coiled coil</keyword>
<evidence type="ECO:0000256" key="1">
    <source>
        <dbReference type="SAM" id="Coils"/>
    </source>
</evidence>
<proteinExistence type="predicted"/>
<evidence type="ECO:0000313" key="3">
    <source>
        <dbReference type="Proteomes" id="UP000034166"/>
    </source>
</evidence>
<sequence>MPEDKKPAAIIYYPKTKAVASSNQAVFRENFLENALQEQQKLANKLVEFHSANAQKSEMYNDVLLEQVILQEKLLRDMNRKLAEYEKTTASLNEQLKHQVKMREVLERHDDLQNVYHKTVMEALDSHEANAEKLDRKLDFIKSSIFERAADLSEKMDGHFNRFANFMLNLFTKRGIQRIGQKENDRDIVN</sequence>
<gene>
    <name evidence="2" type="ORF">WQ57_11565</name>
</gene>
<dbReference type="RefSeq" id="WP_046523930.1">
    <property type="nucleotide sequence ID" value="NZ_LAYY01000011.1"/>
</dbReference>